<dbReference type="PANTHER" id="PTHR10061:SF0">
    <property type="entry name" value="S-FORMYLGLUTATHIONE HYDROLASE"/>
    <property type="match status" value="1"/>
</dbReference>
<evidence type="ECO:0000313" key="6">
    <source>
        <dbReference type="EMBL" id="KAF2181143.1"/>
    </source>
</evidence>
<dbReference type="OrthoDB" id="420518at2759"/>
<dbReference type="SUPFAM" id="SSF53474">
    <property type="entry name" value="alpha/beta-Hydrolases"/>
    <property type="match status" value="1"/>
</dbReference>
<organism evidence="6 7">
    <name type="scientific">Zopfia rhizophila CBS 207.26</name>
    <dbReference type="NCBI Taxonomy" id="1314779"/>
    <lineage>
        <taxon>Eukaryota</taxon>
        <taxon>Fungi</taxon>
        <taxon>Dikarya</taxon>
        <taxon>Ascomycota</taxon>
        <taxon>Pezizomycotina</taxon>
        <taxon>Dothideomycetes</taxon>
        <taxon>Dothideomycetes incertae sedis</taxon>
        <taxon>Zopfiaceae</taxon>
        <taxon>Zopfia</taxon>
    </lineage>
</organism>
<evidence type="ECO:0000256" key="1">
    <source>
        <dbReference type="ARBA" id="ARBA00005622"/>
    </source>
</evidence>
<evidence type="ECO:0000256" key="4">
    <source>
        <dbReference type="ARBA" id="ARBA00022487"/>
    </source>
</evidence>
<dbReference type="EC" id="3.1.2.12" evidence="2"/>
<name>A0A6A6DQ81_9PEZI</name>
<evidence type="ECO:0000256" key="5">
    <source>
        <dbReference type="ARBA" id="ARBA00022801"/>
    </source>
</evidence>
<dbReference type="GO" id="GO:0046294">
    <property type="term" value="P:formaldehyde catabolic process"/>
    <property type="evidence" value="ECO:0007669"/>
    <property type="project" value="InterPro"/>
</dbReference>
<protein>
    <recommendedName>
        <fullName evidence="3">S-formylglutathione hydrolase</fullName>
        <ecNumber evidence="2">3.1.2.12</ecNumber>
    </recommendedName>
</protein>
<dbReference type="GO" id="GO:0005829">
    <property type="term" value="C:cytosol"/>
    <property type="evidence" value="ECO:0007669"/>
    <property type="project" value="TreeGrafter"/>
</dbReference>
<accession>A0A6A6DQ81</accession>
<dbReference type="InterPro" id="IPR000801">
    <property type="entry name" value="Esterase-like"/>
</dbReference>
<dbReference type="AlphaFoldDB" id="A0A6A6DQ81"/>
<dbReference type="GO" id="GO:0052689">
    <property type="term" value="F:carboxylic ester hydrolase activity"/>
    <property type="evidence" value="ECO:0007669"/>
    <property type="project" value="UniProtKB-KW"/>
</dbReference>
<dbReference type="EMBL" id="ML994654">
    <property type="protein sequence ID" value="KAF2181143.1"/>
    <property type="molecule type" value="Genomic_DNA"/>
</dbReference>
<gene>
    <name evidence="6" type="ORF">K469DRAFT_740896</name>
</gene>
<keyword evidence="7" id="KW-1185">Reference proteome</keyword>
<dbReference type="Gene3D" id="3.40.50.1820">
    <property type="entry name" value="alpha/beta hydrolase"/>
    <property type="match status" value="1"/>
</dbReference>
<evidence type="ECO:0000256" key="3">
    <source>
        <dbReference type="ARBA" id="ARBA00016774"/>
    </source>
</evidence>
<proteinExistence type="inferred from homology"/>
<dbReference type="Proteomes" id="UP000800200">
    <property type="component" value="Unassembled WGS sequence"/>
</dbReference>
<keyword evidence="4" id="KW-0719">Serine esterase</keyword>
<dbReference type="GO" id="GO:0018738">
    <property type="term" value="F:S-formylglutathione hydrolase activity"/>
    <property type="evidence" value="ECO:0007669"/>
    <property type="project" value="UniProtKB-EC"/>
</dbReference>
<evidence type="ECO:0000313" key="7">
    <source>
        <dbReference type="Proteomes" id="UP000800200"/>
    </source>
</evidence>
<reference evidence="6" key="1">
    <citation type="journal article" date="2020" name="Stud. Mycol.">
        <title>101 Dothideomycetes genomes: a test case for predicting lifestyles and emergence of pathogens.</title>
        <authorList>
            <person name="Haridas S."/>
            <person name="Albert R."/>
            <person name="Binder M."/>
            <person name="Bloem J."/>
            <person name="Labutti K."/>
            <person name="Salamov A."/>
            <person name="Andreopoulos B."/>
            <person name="Baker S."/>
            <person name="Barry K."/>
            <person name="Bills G."/>
            <person name="Bluhm B."/>
            <person name="Cannon C."/>
            <person name="Castanera R."/>
            <person name="Culley D."/>
            <person name="Daum C."/>
            <person name="Ezra D."/>
            <person name="Gonzalez J."/>
            <person name="Henrissat B."/>
            <person name="Kuo A."/>
            <person name="Liang C."/>
            <person name="Lipzen A."/>
            <person name="Lutzoni F."/>
            <person name="Magnuson J."/>
            <person name="Mondo S."/>
            <person name="Nolan M."/>
            <person name="Ohm R."/>
            <person name="Pangilinan J."/>
            <person name="Park H.-J."/>
            <person name="Ramirez L."/>
            <person name="Alfaro M."/>
            <person name="Sun H."/>
            <person name="Tritt A."/>
            <person name="Yoshinaga Y."/>
            <person name="Zwiers L.-H."/>
            <person name="Turgeon B."/>
            <person name="Goodwin S."/>
            <person name="Spatafora J."/>
            <person name="Crous P."/>
            <person name="Grigoriev I."/>
        </authorList>
    </citation>
    <scope>NUCLEOTIDE SEQUENCE</scope>
    <source>
        <strain evidence="6">CBS 207.26</strain>
    </source>
</reference>
<comment type="similarity">
    <text evidence="1">Belongs to the esterase D family.</text>
</comment>
<dbReference type="Pfam" id="PF00756">
    <property type="entry name" value="Esterase"/>
    <property type="match status" value="1"/>
</dbReference>
<keyword evidence="5 6" id="KW-0378">Hydrolase</keyword>
<dbReference type="PANTHER" id="PTHR10061">
    <property type="entry name" value="S-FORMYLGLUTATHIONE HYDROLASE"/>
    <property type="match status" value="1"/>
</dbReference>
<evidence type="ECO:0000256" key="2">
    <source>
        <dbReference type="ARBA" id="ARBA00012479"/>
    </source>
</evidence>
<sequence>MNGKRLSSPKFPSLFTIQNVVQINATIAPFGGKTLSSNTAKSTNCEMNLSLYLPPQATSSKKVPVLFYLFGLTCTSENCSEKGQKGIAVVYPDTSPLLSIPDEDDVYDFESGVGFHIDATKEPWTKGYNMYTYITSELPDVLFNTFDQLDGSRTSITGHSMSGHGALTLHWFFKYTGKYKSCSAFAPIANPINCQWGQKDFNGCFGAENNAKSAGRNGAGETAEGALGAAVRRRGGQQLLQAGSAATGELLKAAKDNGNDEGVSLRFQTDYVHSYYFMVTFADEHVEWATKHLGMW</sequence>
<dbReference type="InterPro" id="IPR014186">
    <property type="entry name" value="S-formylglutathione_hydrol"/>
</dbReference>
<dbReference type="InterPro" id="IPR029058">
    <property type="entry name" value="AB_hydrolase_fold"/>
</dbReference>